<dbReference type="SUPFAM" id="SSF75217">
    <property type="entry name" value="alpha/beta knot"/>
    <property type="match status" value="1"/>
</dbReference>
<dbReference type="GO" id="GO:0006396">
    <property type="term" value="P:RNA processing"/>
    <property type="evidence" value="ECO:0007669"/>
    <property type="project" value="InterPro"/>
</dbReference>
<evidence type="ECO:0000313" key="6">
    <source>
        <dbReference type="EMBL" id="ADZ84283.1"/>
    </source>
</evidence>
<evidence type="ECO:0000259" key="4">
    <source>
        <dbReference type="Pfam" id="PF00588"/>
    </source>
</evidence>
<accession>F2JIB7</accession>
<dbReference type="STRING" id="642492.Clole_2580"/>
<dbReference type="Proteomes" id="UP000008467">
    <property type="component" value="Chromosome"/>
</dbReference>
<dbReference type="CDD" id="cd18095">
    <property type="entry name" value="SpoU-like_rRNA-MTase"/>
    <property type="match status" value="1"/>
</dbReference>
<dbReference type="InterPro" id="IPR029064">
    <property type="entry name" value="Ribosomal_eL30-like_sf"/>
</dbReference>
<evidence type="ECO:0000313" key="7">
    <source>
        <dbReference type="Proteomes" id="UP000008467"/>
    </source>
</evidence>
<dbReference type="PANTHER" id="PTHR43191">
    <property type="entry name" value="RRNA METHYLTRANSFERASE 3"/>
    <property type="match status" value="1"/>
</dbReference>
<evidence type="ECO:0000259" key="5">
    <source>
        <dbReference type="Pfam" id="PF22435"/>
    </source>
</evidence>
<dbReference type="Gene3D" id="3.30.1330.30">
    <property type="match status" value="1"/>
</dbReference>
<protein>
    <submittedName>
        <fullName evidence="6">tRNA/rRNA methyltransferase (SpoU)</fullName>
    </submittedName>
</protein>
<evidence type="ECO:0000256" key="2">
    <source>
        <dbReference type="ARBA" id="ARBA00022603"/>
    </source>
</evidence>
<dbReference type="HOGENOM" id="CLU_021322_3_2_9"/>
<dbReference type="GO" id="GO:0032259">
    <property type="term" value="P:methylation"/>
    <property type="evidence" value="ECO:0007669"/>
    <property type="project" value="UniProtKB-KW"/>
</dbReference>
<dbReference type="InterPro" id="IPR001537">
    <property type="entry name" value="SpoU_MeTrfase"/>
</dbReference>
<dbReference type="Gene3D" id="3.40.1280.10">
    <property type="match status" value="1"/>
</dbReference>
<dbReference type="InterPro" id="IPR029028">
    <property type="entry name" value="Alpha/beta_knot_MTases"/>
</dbReference>
<dbReference type="AlphaFoldDB" id="F2JIB7"/>
<dbReference type="GO" id="GO:0008173">
    <property type="term" value="F:RNA methyltransferase activity"/>
    <property type="evidence" value="ECO:0007669"/>
    <property type="project" value="InterPro"/>
</dbReference>
<dbReference type="InterPro" id="IPR029026">
    <property type="entry name" value="tRNA_m1G_MTases_N"/>
</dbReference>
<gene>
    <name evidence="6" type="ordered locus">Clole_2580</name>
</gene>
<dbReference type="RefSeq" id="WP_013657576.1">
    <property type="nucleotide sequence ID" value="NC_015275.1"/>
</dbReference>
<dbReference type="GO" id="GO:0003723">
    <property type="term" value="F:RNA binding"/>
    <property type="evidence" value="ECO:0007669"/>
    <property type="project" value="InterPro"/>
</dbReference>
<comment type="similarity">
    <text evidence="1">Belongs to the class IV-like SAM-binding methyltransferase superfamily. RNA methyltransferase TrmH family.</text>
</comment>
<dbReference type="eggNOG" id="COG0566">
    <property type="taxonomic scope" value="Bacteria"/>
</dbReference>
<dbReference type="KEGG" id="cle:Clole_2580"/>
<feature type="domain" description="MRM3-like substrate binding" evidence="5">
    <location>
        <begin position="11"/>
        <end position="94"/>
    </location>
</feature>
<dbReference type="SUPFAM" id="SSF55315">
    <property type="entry name" value="L30e-like"/>
    <property type="match status" value="1"/>
</dbReference>
<evidence type="ECO:0000256" key="1">
    <source>
        <dbReference type="ARBA" id="ARBA00007228"/>
    </source>
</evidence>
<evidence type="ECO:0000256" key="3">
    <source>
        <dbReference type="ARBA" id="ARBA00022679"/>
    </source>
</evidence>
<dbReference type="Pfam" id="PF00588">
    <property type="entry name" value="SpoU_methylase"/>
    <property type="match status" value="1"/>
</dbReference>
<proteinExistence type="inferred from homology"/>
<keyword evidence="3 6" id="KW-0808">Transferase</keyword>
<organism evidence="6 7">
    <name type="scientific">Cellulosilyticum lentocellum (strain ATCC 49066 / DSM 5427 / NCIMB 11756 / RHM5)</name>
    <name type="common">Clostridium lentocellum</name>
    <dbReference type="NCBI Taxonomy" id="642492"/>
    <lineage>
        <taxon>Bacteria</taxon>
        <taxon>Bacillati</taxon>
        <taxon>Bacillota</taxon>
        <taxon>Clostridia</taxon>
        <taxon>Lachnospirales</taxon>
        <taxon>Cellulosilyticaceae</taxon>
        <taxon>Cellulosilyticum</taxon>
    </lineage>
</organism>
<dbReference type="EMBL" id="CP002582">
    <property type="protein sequence ID" value="ADZ84283.1"/>
    <property type="molecule type" value="Genomic_DNA"/>
</dbReference>
<name>F2JIB7_CELLD</name>
<sequence length="263" mass="29110">MNKKQITSPQNNVIKNIKELQKKKSARKSEGLFVIEGIRGVKEIPSHVKIKYLITTSEVDEKELGAVKAEERLEVSKEIYNSISDTQSPQGAMAVAYMPTYDLVHFNIEAGHYLVLENLQDPGNLGTIIRTAHAFDFKGVFITKGSVDLYSPKVVRSTMSSLFHVPIVIEEEIDTYMDFLKQKGVTLYTTALIPGAKPIYDVTFEEKVAIIIGNEGNGVSERVKEASDHTVIIPMPGAAESLNAAIATSICMYEITRQCQKGD</sequence>
<dbReference type="InterPro" id="IPR051259">
    <property type="entry name" value="rRNA_Methyltransferase"/>
</dbReference>
<dbReference type="PANTHER" id="PTHR43191:SF2">
    <property type="entry name" value="RRNA METHYLTRANSFERASE 3, MITOCHONDRIAL"/>
    <property type="match status" value="1"/>
</dbReference>
<feature type="domain" description="tRNA/rRNA methyltransferase SpoU type" evidence="4">
    <location>
        <begin position="113"/>
        <end position="253"/>
    </location>
</feature>
<dbReference type="Pfam" id="PF22435">
    <property type="entry name" value="MRM3-like_sub_bind"/>
    <property type="match status" value="1"/>
</dbReference>
<dbReference type="InterPro" id="IPR053888">
    <property type="entry name" value="MRM3-like_sub_bind"/>
</dbReference>
<keyword evidence="7" id="KW-1185">Reference proteome</keyword>
<reference evidence="6 7" key="1">
    <citation type="journal article" date="2011" name="J. Bacteriol.">
        <title>Complete genome sequence of the cellulose-degrading bacterium Cellulosilyticum lentocellum.</title>
        <authorList>
            <consortium name="US DOE Joint Genome Institute"/>
            <person name="Miller D.A."/>
            <person name="Suen G."/>
            <person name="Bruce D."/>
            <person name="Copeland A."/>
            <person name="Cheng J.F."/>
            <person name="Detter C."/>
            <person name="Goodwin L.A."/>
            <person name="Han C.S."/>
            <person name="Hauser L.J."/>
            <person name="Land M.L."/>
            <person name="Lapidus A."/>
            <person name="Lucas S."/>
            <person name="Meincke L."/>
            <person name="Pitluck S."/>
            <person name="Tapia R."/>
            <person name="Teshima H."/>
            <person name="Woyke T."/>
            <person name="Fox B.G."/>
            <person name="Angert E.R."/>
            <person name="Currie C.R."/>
        </authorList>
    </citation>
    <scope>NUCLEOTIDE SEQUENCE [LARGE SCALE GENOMIC DNA]</scope>
    <source>
        <strain evidence="7">ATCC 49066 / DSM 5427 / NCIMB 11756 / RHM5</strain>
    </source>
</reference>
<keyword evidence="2 6" id="KW-0489">Methyltransferase</keyword>